<evidence type="ECO:0000313" key="2">
    <source>
        <dbReference type="EMBL" id="KAJ4473256.1"/>
    </source>
</evidence>
<keyword evidence="1" id="KW-0732">Signal</keyword>
<name>A0A9W9A2V4_9AGAR</name>
<feature type="chain" id="PRO_5040747676" evidence="1">
    <location>
        <begin position="24"/>
        <end position="164"/>
    </location>
</feature>
<dbReference type="EMBL" id="JANVFS010000025">
    <property type="protein sequence ID" value="KAJ4473256.1"/>
    <property type="molecule type" value="Genomic_DNA"/>
</dbReference>
<dbReference type="AlphaFoldDB" id="A0A9W9A2V4"/>
<dbReference type="Proteomes" id="UP001150238">
    <property type="component" value="Unassembled WGS sequence"/>
</dbReference>
<comment type="caution">
    <text evidence="2">The sequence shown here is derived from an EMBL/GenBank/DDBJ whole genome shotgun (WGS) entry which is preliminary data.</text>
</comment>
<gene>
    <name evidence="2" type="ORF">C8J55DRAFT_490812</name>
</gene>
<proteinExistence type="predicted"/>
<organism evidence="2 3">
    <name type="scientific">Lentinula lateritia</name>
    <dbReference type="NCBI Taxonomy" id="40482"/>
    <lineage>
        <taxon>Eukaryota</taxon>
        <taxon>Fungi</taxon>
        <taxon>Dikarya</taxon>
        <taxon>Basidiomycota</taxon>
        <taxon>Agaricomycotina</taxon>
        <taxon>Agaricomycetes</taxon>
        <taxon>Agaricomycetidae</taxon>
        <taxon>Agaricales</taxon>
        <taxon>Marasmiineae</taxon>
        <taxon>Omphalotaceae</taxon>
        <taxon>Lentinula</taxon>
    </lineage>
</organism>
<feature type="signal peptide" evidence="1">
    <location>
        <begin position="1"/>
        <end position="23"/>
    </location>
</feature>
<evidence type="ECO:0000256" key="1">
    <source>
        <dbReference type="SAM" id="SignalP"/>
    </source>
</evidence>
<reference evidence="2" key="2">
    <citation type="journal article" date="2023" name="Proc. Natl. Acad. Sci. U.S.A.">
        <title>A global phylogenomic analysis of the shiitake genus Lentinula.</title>
        <authorList>
            <person name="Sierra-Patev S."/>
            <person name="Min B."/>
            <person name="Naranjo-Ortiz M."/>
            <person name="Looney B."/>
            <person name="Konkel Z."/>
            <person name="Slot J.C."/>
            <person name="Sakamoto Y."/>
            <person name="Steenwyk J.L."/>
            <person name="Rokas A."/>
            <person name="Carro J."/>
            <person name="Camarero S."/>
            <person name="Ferreira P."/>
            <person name="Molpeceres G."/>
            <person name="Ruiz-Duenas F.J."/>
            <person name="Serrano A."/>
            <person name="Henrissat B."/>
            <person name="Drula E."/>
            <person name="Hughes K.W."/>
            <person name="Mata J.L."/>
            <person name="Ishikawa N.K."/>
            <person name="Vargas-Isla R."/>
            <person name="Ushijima S."/>
            <person name="Smith C.A."/>
            <person name="Donoghue J."/>
            <person name="Ahrendt S."/>
            <person name="Andreopoulos W."/>
            <person name="He G."/>
            <person name="LaButti K."/>
            <person name="Lipzen A."/>
            <person name="Ng V."/>
            <person name="Riley R."/>
            <person name="Sandor L."/>
            <person name="Barry K."/>
            <person name="Martinez A.T."/>
            <person name="Xiao Y."/>
            <person name="Gibbons J.G."/>
            <person name="Terashima K."/>
            <person name="Grigoriev I.V."/>
            <person name="Hibbett D."/>
        </authorList>
    </citation>
    <scope>NUCLEOTIDE SEQUENCE</scope>
    <source>
        <strain evidence="2">Sp2 HRB7682 ss15</strain>
    </source>
</reference>
<reference evidence="2" key="1">
    <citation type="submission" date="2022-08" db="EMBL/GenBank/DDBJ databases">
        <authorList>
            <consortium name="DOE Joint Genome Institute"/>
            <person name="Min B."/>
            <person name="Riley R."/>
            <person name="Sierra-Patev S."/>
            <person name="Naranjo-Ortiz M."/>
            <person name="Looney B."/>
            <person name="Konkel Z."/>
            <person name="Slot J.C."/>
            <person name="Sakamoto Y."/>
            <person name="Steenwyk J.L."/>
            <person name="Rokas A."/>
            <person name="Carro J."/>
            <person name="Camarero S."/>
            <person name="Ferreira P."/>
            <person name="Molpeceres G."/>
            <person name="Ruiz-Duenas F.J."/>
            <person name="Serrano A."/>
            <person name="Henrissat B."/>
            <person name="Drula E."/>
            <person name="Hughes K.W."/>
            <person name="Mata J.L."/>
            <person name="Ishikawa N.K."/>
            <person name="Vargas-Isla R."/>
            <person name="Ushijima S."/>
            <person name="Smith C.A."/>
            <person name="Ahrendt S."/>
            <person name="Andreopoulos W."/>
            <person name="He G."/>
            <person name="Labutti K."/>
            <person name="Lipzen A."/>
            <person name="Ng V."/>
            <person name="Sandor L."/>
            <person name="Barry K."/>
            <person name="Martinez A.T."/>
            <person name="Xiao Y."/>
            <person name="Gibbons J.G."/>
            <person name="Terashima K."/>
            <person name="Hibbett D.S."/>
            <person name="Grigoriev I.V."/>
        </authorList>
    </citation>
    <scope>NUCLEOTIDE SEQUENCE</scope>
    <source>
        <strain evidence="2">Sp2 HRB7682 ss15</strain>
    </source>
</reference>
<sequence>MRFNAVVWISLAIFTIFGTIVHAAPTNLDGSYVGGTFVHESPDASKELVVVMYNAKVDQSGRAAIQKLLESMFDRRLKGAERGWTESRIKALGIKFNAVLPNQGAGRFPFQHGKITFSISGNFGNCYNRGCMGTVDNAGEGRIIFVDNKEVFYSSPHNTFTDKI</sequence>
<accession>A0A9W9A2V4</accession>
<evidence type="ECO:0000313" key="3">
    <source>
        <dbReference type="Proteomes" id="UP001150238"/>
    </source>
</evidence>
<protein>
    <submittedName>
        <fullName evidence="2">Uncharacterized protein</fullName>
    </submittedName>
</protein>